<name>A0P6B1_9PROT</name>
<gene>
    <name evidence="1" type="ORF">MB2181_03320</name>
</gene>
<reference evidence="1 2" key="1">
    <citation type="submission" date="2006-11" db="EMBL/GenBank/DDBJ databases">
        <authorList>
            <person name="Giovannoni S."/>
            <person name="Vergin K."/>
            <person name="Ferriera S."/>
            <person name="Johnson J."/>
            <person name="Kravitz S."/>
            <person name="Beeson K."/>
            <person name="Sutton G."/>
            <person name="Rogers Y.-H."/>
            <person name="Friedman R."/>
            <person name="Frazier M."/>
            <person name="Venter J.C."/>
        </authorList>
    </citation>
    <scope>NUCLEOTIDE SEQUENCE [LARGE SCALE GENOMIC DNA]</scope>
    <source>
        <strain evidence="1 2">HTCC2181</strain>
    </source>
</reference>
<evidence type="ECO:0000313" key="1">
    <source>
        <dbReference type="EMBL" id="EAV47071.1"/>
    </source>
</evidence>
<evidence type="ECO:0000313" key="2">
    <source>
        <dbReference type="Proteomes" id="UP000054262"/>
    </source>
</evidence>
<keyword evidence="2" id="KW-1185">Reference proteome</keyword>
<proteinExistence type="predicted"/>
<accession>A0P6B1</accession>
<organism evidence="1 2">
    <name type="scientific">Methylophilales bacterium HTCC2181</name>
    <dbReference type="NCBI Taxonomy" id="383631"/>
    <lineage>
        <taxon>Bacteria</taxon>
        <taxon>Pseudomonadati</taxon>
        <taxon>Pseudomonadota</taxon>
        <taxon>Betaproteobacteria</taxon>
        <taxon>Nitrosomonadales</taxon>
        <taxon>OM43 clade</taxon>
    </lineage>
</organism>
<comment type="caution">
    <text evidence="1">The sequence shown here is derived from an EMBL/GenBank/DDBJ whole genome shotgun (WGS) entry which is preliminary data.</text>
</comment>
<dbReference type="Proteomes" id="UP000054262">
    <property type="component" value="Unassembled WGS sequence"/>
</dbReference>
<sequence length="145" mass="16410">MKILNIISCGILIIFPTFIFAGWEEDRACLQTLICNVSGQFLKDNEDNRDCIGKLLLAHKNKEDQDTDPPPMCLSQQQINLNPRIDYTANRTVPIPPGIPAKPYYPALNVKPTGFRITPIEDLGATQKYPRLQGETAEQHYNRVK</sequence>
<dbReference type="EMBL" id="AAUX01000001">
    <property type="protein sequence ID" value="EAV47071.1"/>
    <property type="molecule type" value="Genomic_DNA"/>
</dbReference>
<dbReference type="AlphaFoldDB" id="A0P6B1"/>
<protein>
    <submittedName>
        <fullName evidence="1">Uncharacterized protein</fullName>
    </submittedName>
</protein>